<keyword evidence="1" id="KW-0472">Membrane</keyword>
<organism evidence="2 3">
    <name type="scientific">Triticum urartu</name>
    <name type="common">Red wild einkorn</name>
    <name type="synonym">Crithodium urartu</name>
    <dbReference type="NCBI Taxonomy" id="4572"/>
    <lineage>
        <taxon>Eukaryota</taxon>
        <taxon>Viridiplantae</taxon>
        <taxon>Streptophyta</taxon>
        <taxon>Embryophyta</taxon>
        <taxon>Tracheophyta</taxon>
        <taxon>Spermatophyta</taxon>
        <taxon>Magnoliopsida</taxon>
        <taxon>Liliopsida</taxon>
        <taxon>Poales</taxon>
        <taxon>Poaceae</taxon>
        <taxon>BOP clade</taxon>
        <taxon>Pooideae</taxon>
        <taxon>Triticodae</taxon>
        <taxon>Triticeae</taxon>
        <taxon>Triticinae</taxon>
        <taxon>Triticum</taxon>
    </lineage>
</organism>
<keyword evidence="3" id="KW-1185">Reference proteome</keyword>
<reference evidence="3" key="1">
    <citation type="journal article" date="2013" name="Nature">
        <title>Draft genome of the wheat A-genome progenitor Triticum urartu.</title>
        <authorList>
            <person name="Ling H.Q."/>
            <person name="Zhao S."/>
            <person name="Liu D."/>
            <person name="Wang J."/>
            <person name="Sun H."/>
            <person name="Zhang C."/>
            <person name="Fan H."/>
            <person name="Li D."/>
            <person name="Dong L."/>
            <person name="Tao Y."/>
            <person name="Gao C."/>
            <person name="Wu H."/>
            <person name="Li Y."/>
            <person name="Cui Y."/>
            <person name="Guo X."/>
            <person name="Zheng S."/>
            <person name="Wang B."/>
            <person name="Yu K."/>
            <person name="Liang Q."/>
            <person name="Yang W."/>
            <person name="Lou X."/>
            <person name="Chen J."/>
            <person name="Feng M."/>
            <person name="Jian J."/>
            <person name="Zhang X."/>
            <person name="Luo G."/>
            <person name="Jiang Y."/>
            <person name="Liu J."/>
            <person name="Wang Z."/>
            <person name="Sha Y."/>
            <person name="Zhang B."/>
            <person name="Wu H."/>
            <person name="Tang D."/>
            <person name="Shen Q."/>
            <person name="Xue P."/>
            <person name="Zou S."/>
            <person name="Wang X."/>
            <person name="Liu X."/>
            <person name="Wang F."/>
            <person name="Yang Y."/>
            <person name="An X."/>
            <person name="Dong Z."/>
            <person name="Zhang K."/>
            <person name="Zhang X."/>
            <person name="Luo M.C."/>
            <person name="Dvorak J."/>
            <person name="Tong Y."/>
            <person name="Wang J."/>
            <person name="Yang H."/>
            <person name="Li Z."/>
            <person name="Wang D."/>
            <person name="Zhang A."/>
            <person name="Wang J."/>
        </authorList>
    </citation>
    <scope>NUCLEOTIDE SEQUENCE</scope>
    <source>
        <strain evidence="3">cv. G1812</strain>
    </source>
</reference>
<dbReference type="EnsemblPlants" id="TuG1812G0100003302.01.T01">
    <property type="protein sequence ID" value="TuG1812G0100003302.01.T01.cds274423"/>
    <property type="gene ID" value="TuG1812G0100003302.01"/>
</dbReference>
<dbReference type="Proteomes" id="UP000015106">
    <property type="component" value="Chromosome 1"/>
</dbReference>
<proteinExistence type="predicted"/>
<sequence length="95" mass="10395">MYLACFPREAVAVRLLRAVGGGSGGAARRHEVAQRPRHLHHDLAPLCRWPLLLGEAAAADVLVLVLHCLWIFFLLLPDSLVLCVLCLCAEARCSL</sequence>
<evidence type="ECO:0000313" key="2">
    <source>
        <dbReference type="EnsemblPlants" id="TuG1812G0100003302.01.T01.cds274423"/>
    </source>
</evidence>
<keyword evidence="1" id="KW-1133">Transmembrane helix</keyword>
<name>A0A8R7P4F6_TRIUA</name>
<protein>
    <submittedName>
        <fullName evidence="2">Uncharacterized protein</fullName>
    </submittedName>
</protein>
<dbReference type="Gramene" id="TuG1812G0100003302.01.T01">
    <property type="protein sequence ID" value="TuG1812G0100003302.01.T01.cds274423"/>
    <property type="gene ID" value="TuG1812G0100003302.01"/>
</dbReference>
<evidence type="ECO:0000256" key="1">
    <source>
        <dbReference type="SAM" id="Phobius"/>
    </source>
</evidence>
<feature type="transmembrane region" description="Helical" evidence="1">
    <location>
        <begin position="61"/>
        <end position="89"/>
    </location>
</feature>
<dbReference type="AlphaFoldDB" id="A0A8R7P4F6"/>
<keyword evidence="1" id="KW-0812">Transmembrane</keyword>
<reference evidence="2" key="2">
    <citation type="submission" date="2018-03" db="EMBL/GenBank/DDBJ databases">
        <title>The Triticum urartu genome reveals the dynamic nature of wheat genome evolution.</title>
        <authorList>
            <person name="Ling H."/>
            <person name="Ma B."/>
            <person name="Shi X."/>
            <person name="Liu H."/>
            <person name="Dong L."/>
            <person name="Sun H."/>
            <person name="Cao Y."/>
            <person name="Gao Q."/>
            <person name="Zheng S."/>
            <person name="Li Y."/>
            <person name="Yu Y."/>
            <person name="Du H."/>
            <person name="Qi M."/>
            <person name="Li Y."/>
            <person name="Yu H."/>
            <person name="Cui Y."/>
            <person name="Wang N."/>
            <person name="Chen C."/>
            <person name="Wu H."/>
            <person name="Zhao Y."/>
            <person name="Zhang J."/>
            <person name="Li Y."/>
            <person name="Zhou W."/>
            <person name="Zhang B."/>
            <person name="Hu W."/>
            <person name="Eijk M."/>
            <person name="Tang J."/>
            <person name="Witsenboer H."/>
            <person name="Zhao S."/>
            <person name="Li Z."/>
            <person name="Zhang A."/>
            <person name="Wang D."/>
            <person name="Liang C."/>
        </authorList>
    </citation>
    <scope>NUCLEOTIDE SEQUENCE [LARGE SCALE GENOMIC DNA]</scope>
    <source>
        <strain evidence="2">cv. G1812</strain>
    </source>
</reference>
<accession>A0A8R7P4F6</accession>
<reference evidence="2" key="3">
    <citation type="submission" date="2022-06" db="UniProtKB">
        <authorList>
            <consortium name="EnsemblPlants"/>
        </authorList>
    </citation>
    <scope>IDENTIFICATION</scope>
</reference>
<evidence type="ECO:0000313" key="3">
    <source>
        <dbReference type="Proteomes" id="UP000015106"/>
    </source>
</evidence>